<evidence type="ECO:0000313" key="1">
    <source>
        <dbReference type="EMBL" id="AOM76082.1"/>
    </source>
</evidence>
<reference evidence="1 2" key="1">
    <citation type="submission" date="2016-08" db="EMBL/GenBank/DDBJ databases">
        <authorList>
            <person name="Seilhamer J.J."/>
        </authorList>
    </citation>
    <scope>NUCLEOTIDE SEQUENCE [LARGE SCALE GENOMIC DNA]</scope>
    <source>
        <strain evidence="1 2">DX4</strain>
    </source>
</reference>
<dbReference type="AlphaFoldDB" id="A0A1D7QBM4"/>
<sequence>MDSSCNLIAYPIFANIQDMNKKLIFGVFLLFVSMINPGCKHTQMDTKQLYLKYLKSRIINSKHL</sequence>
<keyword evidence="2" id="KW-1185">Reference proteome</keyword>
<name>A0A1D7QBM4_9SPHI</name>
<dbReference type="Proteomes" id="UP000094313">
    <property type="component" value="Chromosome"/>
</dbReference>
<dbReference type="EMBL" id="CP017141">
    <property type="protein sequence ID" value="AOM76082.1"/>
    <property type="molecule type" value="Genomic_DNA"/>
</dbReference>
<proteinExistence type="predicted"/>
<gene>
    <name evidence="1" type="ORF">BFS30_02200</name>
</gene>
<evidence type="ECO:0000313" key="2">
    <source>
        <dbReference type="Proteomes" id="UP000094313"/>
    </source>
</evidence>
<organism evidence="1 2">
    <name type="scientific">Pedobacter steynii</name>
    <dbReference type="NCBI Taxonomy" id="430522"/>
    <lineage>
        <taxon>Bacteria</taxon>
        <taxon>Pseudomonadati</taxon>
        <taxon>Bacteroidota</taxon>
        <taxon>Sphingobacteriia</taxon>
        <taxon>Sphingobacteriales</taxon>
        <taxon>Sphingobacteriaceae</taxon>
        <taxon>Pedobacter</taxon>
    </lineage>
</organism>
<protein>
    <submittedName>
        <fullName evidence="1">Uncharacterized protein</fullName>
    </submittedName>
</protein>
<accession>A0A1D7QBM4</accession>
<dbReference type="KEGG" id="psty:BFS30_02200"/>